<feature type="transmembrane region" description="Helical" evidence="7">
    <location>
        <begin position="164"/>
        <end position="182"/>
    </location>
</feature>
<evidence type="ECO:0000313" key="9">
    <source>
        <dbReference type="EMBL" id="GHH99409.1"/>
    </source>
</evidence>
<feature type="transmembrane region" description="Helical" evidence="7">
    <location>
        <begin position="188"/>
        <end position="209"/>
    </location>
</feature>
<accession>A0ABQ3N5F2</accession>
<dbReference type="InterPro" id="IPR000515">
    <property type="entry name" value="MetI-like"/>
</dbReference>
<evidence type="ECO:0000256" key="6">
    <source>
        <dbReference type="ARBA" id="ARBA00023136"/>
    </source>
</evidence>
<feature type="transmembrane region" description="Helical" evidence="7">
    <location>
        <begin position="26"/>
        <end position="46"/>
    </location>
</feature>
<evidence type="ECO:0000313" key="10">
    <source>
        <dbReference type="Proteomes" id="UP000637074"/>
    </source>
</evidence>
<dbReference type="InterPro" id="IPR035906">
    <property type="entry name" value="MetI-like_sf"/>
</dbReference>
<dbReference type="CDD" id="cd06261">
    <property type="entry name" value="TM_PBP2"/>
    <property type="match status" value="1"/>
</dbReference>
<keyword evidence="2 7" id="KW-0813">Transport</keyword>
<feature type="transmembrane region" description="Helical" evidence="7">
    <location>
        <begin position="58"/>
        <end position="79"/>
    </location>
</feature>
<organism evidence="9 10">
    <name type="scientific">Neobacillus kokaensis</name>
    <dbReference type="NCBI Taxonomy" id="2759023"/>
    <lineage>
        <taxon>Bacteria</taxon>
        <taxon>Bacillati</taxon>
        <taxon>Bacillota</taxon>
        <taxon>Bacilli</taxon>
        <taxon>Bacillales</taxon>
        <taxon>Bacillaceae</taxon>
        <taxon>Neobacillus</taxon>
    </lineage>
</organism>
<dbReference type="PANTHER" id="PTHR30614">
    <property type="entry name" value="MEMBRANE COMPONENT OF AMINO ACID ABC TRANSPORTER"/>
    <property type="match status" value="1"/>
</dbReference>
<keyword evidence="10" id="KW-1185">Reference proteome</keyword>
<comment type="subcellular location">
    <subcellularLocation>
        <location evidence="1 7">Cell membrane</location>
        <topology evidence="1 7">Multi-pass membrane protein</topology>
    </subcellularLocation>
</comment>
<evidence type="ECO:0000256" key="5">
    <source>
        <dbReference type="ARBA" id="ARBA00022989"/>
    </source>
</evidence>
<keyword evidence="5 7" id="KW-1133">Transmembrane helix</keyword>
<dbReference type="PROSITE" id="PS50928">
    <property type="entry name" value="ABC_TM1"/>
    <property type="match status" value="1"/>
</dbReference>
<evidence type="ECO:0000259" key="8">
    <source>
        <dbReference type="PROSITE" id="PS50928"/>
    </source>
</evidence>
<protein>
    <submittedName>
        <fullName evidence="9">Cystine transporter permease</fullName>
    </submittedName>
</protein>
<evidence type="ECO:0000256" key="4">
    <source>
        <dbReference type="ARBA" id="ARBA00022692"/>
    </source>
</evidence>
<keyword evidence="6 7" id="KW-0472">Membrane</keyword>
<reference evidence="9 10" key="1">
    <citation type="journal article" date="2022" name="Int. J. Syst. Evol. Microbiol.">
        <title>Neobacillus kokaensis sp. nov., isolated from soil.</title>
        <authorList>
            <person name="Yuki K."/>
            <person name="Matsubara H."/>
            <person name="Yamaguchi S."/>
        </authorList>
    </citation>
    <scope>NUCLEOTIDE SEQUENCE [LARGE SCALE GENOMIC DNA]</scope>
    <source>
        <strain evidence="9 10">LOB 377</strain>
    </source>
</reference>
<feature type="domain" description="ABC transmembrane type-1" evidence="8">
    <location>
        <begin position="22"/>
        <end position="209"/>
    </location>
</feature>
<keyword evidence="3" id="KW-1003">Cell membrane</keyword>
<comment type="caution">
    <text evidence="9">The sequence shown here is derived from an EMBL/GenBank/DDBJ whole genome shotgun (WGS) entry which is preliminary data.</text>
</comment>
<evidence type="ECO:0000256" key="7">
    <source>
        <dbReference type="RuleBase" id="RU363032"/>
    </source>
</evidence>
<evidence type="ECO:0000256" key="1">
    <source>
        <dbReference type="ARBA" id="ARBA00004651"/>
    </source>
</evidence>
<dbReference type="PANTHER" id="PTHR30614:SF46">
    <property type="entry name" value="ABC TRANSPORTER MEMBRANE SPANNING PERMEASE-GLUTAMINE TRANSPORT"/>
    <property type="match status" value="1"/>
</dbReference>
<dbReference type="RefSeq" id="WP_191274079.1">
    <property type="nucleotide sequence ID" value="NZ_BNDS01000012.1"/>
</dbReference>
<dbReference type="EMBL" id="BNDS01000012">
    <property type="protein sequence ID" value="GHH99409.1"/>
    <property type="molecule type" value="Genomic_DNA"/>
</dbReference>
<evidence type="ECO:0000256" key="3">
    <source>
        <dbReference type="ARBA" id="ARBA00022475"/>
    </source>
</evidence>
<sequence length="233" mass="25483">MNFFESITSIIQKHSGAFLQASVTTISITAISLVIATIIGLVFAFFKVSNITFLKKLADFYIFIVRGLPLIVLIMFLYYGISSVIVLNDFTAGAIALGIHSGAYLAEIFRGAIQSIDKGQTEAARSLGMSSSLTMRSIILPQAFKRAIPALGNQFIIGLKDSSLVAYIAVTELFSRALYASAENYMPFETYLVVGLYYLALVFIFTLILNKIEKRLDVGSVKTGVFKGSVIQK</sequence>
<dbReference type="InterPro" id="IPR010065">
    <property type="entry name" value="AA_ABC_transptr_permease_3TM"/>
</dbReference>
<dbReference type="NCBIfam" id="TIGR01726">
    <property type="entry name" value="HEQRo_perm_3TM"/>
    <property type="match status" value="1"/>
</dbReference>
<keyword evidence="4 7" id="KW-0812">Transmembrane</keyword>
<name>A0ABQ3N5F2_9BACI</name>
<dbReference type="InterPro" id="IPR043429">
    <property type="entry name" value="ArtM/GltK/GlnP/TcyL/YhdX-like"/>
</dbReference>
<feature type="transmembrane region" description="Helical" evidence="7">
    <location>
        <begin position="85"/>
        <end position="106"/>
    </location>
</feature>
<dbReference type="Gene3D" id="1.10.3720.10">
    <property type="entry name" value="MetI-like"/>
    <property type="match status" value="1"/>
</dbReference>
<dbReference type="Proteomes" id="UP000637074">
    <property type="component" value="Unassembled WGS sequence"/>
</dbReference>
<proteinExistence type="inferred from homology"/>
<dbReference type="Pfam" id="PF00528">
    <property type="entry name" value="BPD_transp_1"/>
    <property type="match status" value="1"/>
</dbReference>
<dbReference type="SUPFAM" id="SSF161098">
    <property type="entry name" value="MetI-like"/>
    <property type="match status" value="1"/>
</dbReference>
<evidence type="ECO:0000256" key="2">
    <source>
        <dbReference type="ARBA" id="ARBA00022448"/>
    </source>
</evidence>
<gene>
    <name evidence="9" type="ORF">AM1BK_29520</name>
</gene>
<comment type="similarity">
    <text evidence="7">Belongs to the binding-protein-dependent transport system permease family.</text>
</comment>